<dbReference type="InterPro" id="IPR001387">
    <property type="entry name" value="Cro/C1-type_HTH"/>
</dbReference>
<name>A0A9D2I221_9LACT</name>
<dbReference type="CDD" id="cd00093">
    <property type="entry name" value="HTH_XRE"/>
    <property type="match status" value="1"/>
</dbReference>
<dbReference type="Proteomes" id="UP000886856">
    <property type="component" value="Unassembled WGS sequence"/>
</dbReference>
<accession>A0A9D2I221</accession>
<protein>
    <submittedName>
        <fullName evidence="2">Helix-turn-helix transcriptional regulator</fullName>
    </submittedName>
</protein>
<evidence type="ECO:0000313" key="3">
    <source>
        <dbReference type="Proteomes" id="UP000886856"/>
    </source>
</evidence>
<comment type="caution">
    <text evidence="2">The sequence shown here is derived from an EMBL/GenBank/DDBJ whole genome shotgun (WGS) entry which is preliminary data.</text>
</comment>
<reference evidence="2" key="1">
    <citation type="journal article" date="2021" name="PeerJ">
        <title>Extensive microbial diversity within the chicken gut microbiome revealed by metagenomics and culture.</title>
        <authorList>
            <person name="Gilroy R."/>
            <person name="Ravi A."/>
            <person name="Getino M."/>
            <person name="Pursley I."/>
            <person name="Horton D.L."/>
            <person name="Alikhan N.F."/>
            <person name="Baker D."/>
            <person name="Gharbi K."/>
            <person name="Hall N."/>
            <person name="Watson M."/>
            <person name="Adriaenssens E.M."/>
            <person name="Foster-Nyarko E."/>
            <person name="Jarju S."/>
            <person name="Secka A."/>
            <person name="Antonio M."/>
            <person name="Oren A."/>
            <person name="Chaudhuri R.R."/>
            <person name="La Ragione R."/>
            <person name="Hildebrand F."/>
            <person name="Pallen M.J."/>
        </authorList>
    </citation>
    <scope>NUCLEOTIDE SEQUENCE</scope>
    <source>
        <strain evidence="2">CHK171-505</strain>
    </source>
</reference>
<feature type="domain" description="HTH cro/C1-type" evidence="1">
    <location>
        <begin position="19"/>
        <end position="71"/>
    </location>
</feature>
<dbReference type="EMBL" id="DWYW01000119">
    <property type="protein sequence ID" value="HJA90183.1"/>
    <property type="molecule type" value="Genomic_DNA"/>
</dbReference>
<dbReference type="SMART" id="SM00530">
    <property type="entry name" value="HTH_XRE"/>
    <property type="match status" value="1"/>
</dbReference>
<dbReference type="GO" id="GO:0003677">
    <property type="term" value="F:DNA binding"/>
    <property type="evidence" value="ECO:0007669"/>
    <property type="project" value="InterPro"/>
</dbReference>
<evidence type="ECO:0000313" key="2">
    <source>
        <dbReference type="EMBL" id="HJA90183.1"/>
    </source>
</evidence>
<dbReference type="Pfam" id="PF01381">
    <property type="entry name" value="HTH_3"/>
    <property type="match status" value="1"/>
</dbReference>
<sequence length="238" mass="27792">MIKLGDIDLKQVGKRIFDIRKSLNQTQAEFGAFLGDVDRSLISKWEQGKNLPNRERIEEIAKLAGISTDELLYGSLKDFHYKIFNEYWNETDIPSYFREIGKDKMFSEYFKSANFSDPYNEHSIRIYIYAFFKELDDYHSPTDKAALNTLEADIFNSAIVLNETYKSSFIRNGTIQIAFKDGMNPEIYKELIRVLGEAQKKVVKIAEENDIELKNITMIDGYFYNFFGLDDDDYLDSF</sequence>
<proteinExistence type="predicted"/>
<dbReference type="Gene3D" id="1.10.260.40">
    <property type="entry name" value="lambda repressor-like DNA-binding domains"/>
    <property type="match status" value="1"/>
</dbReference>
<gene>
    <name evidence="2" type="ORF">H9948_05255</name>
</gene>
<organism evidence="2 3">
    <name type="scientific">Candidatus Jeotgalibaca merdavium</name>
    <dbReference type="NCBI Taxonomy" id="2838627"/>
    <lineage>
        <taxon>Bacteria</taxon>
        <taxon>Bacillati</taxon>
        <taxon>Bacillota</taxon>
        <taxon>Bacilli</taxon>
        <taxon>Lactobacillales</taxon>
        <taxon>Carnobacteriaceae</taxon>
        <taxon>Jeotgalibaca</taxon>
    </lineage>
</organism>
<evidence type="ECO:0000259" key="1">
    <source>
        <dbReference type="PROSITE" id="PS50943"/>
    </source>
</evidence>
<dbReference type="PROSITE" id="PS50943">
    <property type="entry name" value="HTH_CROC1"/>
    <property type="match status" value="1"/>
</dbReference>
<dbReference type="AlphaFoldDB" id="A0A9D2I221"/>
<reference evidence="2" key="2">
    <citation type="submission" date="2021-04" db="EMBL/GenBank/DDBJ databases">
        <authorList>
            <person name="Gilroy R."/>
        </authorList>
    </citation>
    <scope>NUCLEOTIDE SEQUENCE</scope>
    <source>
        <strain evidence="2">CHK171-505</strain>
    </source>
</reference>
<dbReference type="SUPFAM" id="SSF47413">
    <property type="entry name" value="lambda repressor-like DNA-binding domains"/>
    <property type="match status" value="1"/>
</dbReference>
<dbReference type="InterPro" id="IPR010982">
    <property type="entry name" value="Lambda_DNA-bd_dom_sf"/>
</dbReference>